<evidence type="ECO:0000256" key="2">
    <source>
        <dbReference type="RuleBase" id="RU003860"/>
    </source>
</evidence>
<name>A0ABT8TFI9_9GAMM</name>
<comment type="caution">
    <text evidence="3">The sequence shown here is derived from an EMBL/GenBank/DDBJ whole genome shotgun (WGS) entry which is preliminary data.</text>
</comment>
<sequence length="80" mass="8603">MQAEQLQALIENAVPDSQAQVQIEGNHVHVRVVSPAFAGISPVKKQQMVYAVLNDRIASGEIHAVHMQTLTPEESASSNG</sequence>
<dbReference type="PANTHER" id="PTHR46229:SF2">
    <property type="entry name" value="BOLA-LIKE PROTEIN 1"/>
    <property type="match status" value="1"/>
</dbReference>
<dbReference type="EMBL" id="JAULRT010000059">
    <property type="protein sequence ID" value="MDO3382861.1"/>
    <property type="molecule type" value="Genomic_DNA"/>
</dbReference>
<dbReference type="Pfam" id="PF01722">
    <property type="entry name" value="BolA"/>
    <property type="match status" value="1"/>
</dbReference>
<dbReference type="PANTHER" id="PTHR46229">
    <property type="entry name" value="BOLA TRANSCRIPTION REGULATOR"/>
    <property type="match status" value="1"/>
</dbReference>
<accession>A0ABT8TFI9</accession>
<dbReference type="Proteomes" id="UP001168380">
    <property type="component" value="Unassembled WGS sequence"/>
</dbReference>
<comment type="similarity">
    <text evidence="1 2">Belongs to the BolA/IbaG family.</text>
</comment>
<dbReference type="RefSeq" id="WP_302713377.1">
    <property type="nucleotide sequence ID" value="NZ_JAULRT010000059.1"/>
</dbReference>
<dbReference type="PIRSF" id="PIRSF003113">
    <property type="entry name" value="BolA"/>
    <property type="match status" value="1"/>
</dbReference>
<evidence type="ECO:0000256" key="1">
    <source>
        <dbReference type="ARBA" id="ARBA00005578"/>
    </source>
</evidence>
<gene>
    <name evidence="3" type="ORF">QWI16_11845</name>
</gene>
<protein>
    <submittedName>
        <fullName evidence="3">BolA/IbaG family iron-sulfur metabolism protein</fullName>
    </submittedName>
</protein>
<reference evidence="3" key="1">
    <citation type="submission" date="2023-07" db="EMBL/GenBank/DDBJ databases">
        <title>Gilvimarinus algae sp. nov., isolated from the surface of Kelp.</title>
        <authorList>
            <person name="Sun Y.Y."/>
            <person name="Gong Y."/>
            <person name="Du Z.J."/>
        </authorList>
    </citation>
    <scope>NUCLEOTIDE SEQUENCE</scope>
    <source>
        <strain evidence="3">SDUM040014</strain>
    </source>
</reference>
<dbReference type="InterPro" id="IPR050961">
    <property type="entry name" value="BolA/IbaG_stress_morph_reg"/>
</dbReference>
<keyword evidence="4" id="KW-1185">Reference proteome</keyword>
<dbReference type="InterPro" id="IPR036065">
    <property type="entry name" value="BolA-like_sf"/>
</dbReference>
<proteinExistence type="inferred from homology"/>
<dbReference type="Gene3D" id="3.30.300.90">
    <property type="entry name" value="BolA-like"/>
    <property type="match status" value="1"/>
</dbReference>
<evidence type="ECO:0000313" key="4">
    <source>
        <dbReference type="Proteomes" id="UP001168380"/>
    </source>
</evidence>
<organism evidence="3 4">
    <name type="scientific">Gilvimarinus algae</name>
    <dbReference type="NCBI Taxonomy" id="3058037"/>
    <lineage>
        <taxon>Bacteria</taxon>
        <taxon>Pseudomonadati</taxon>
        <taxon>Pseudomonadota</taxon>
        <taxon>Gammaproteobacteria</taxon>
        <taxon>Cellvibrionales</taxon>
        <taxon>Cellvibrionaceae</taxon>
        <taxon>Gilvimarinus</taxon>
    </lineage>
</organism>
<dbReference type="SUPFAM" id="SSF82657">
    <property type="entry name" value="BolA-like"/>
    <property type="match status" value="1"/>
</dbReference>
<dbReference type="InterPro" id="IPR002634">
    <property type="entry name" value="BolA"/>
</dbReference>
<evidence type="ECO:0000313" key="3">
    <source>
        <dbReference type="EMBL" id="MDO3382861.1"/>
    </source>
</evidence>